<evidence type="ECO:0000313" key="5">
    <source>
        <dbReference type="EnsemblPlants" id="QL03p046280:mrna"/>
    </source>
</evidence>
<name>A0A7N2L8F7_QUELO</name>
<sequence>MIVQILALLNEIPATSRKYQFTMAMADRIMEENARFGHMELLQINRMTLASAFAHTSNLLCETLKRTVTDYDHHDNNNGTWSTSLIRMLPMCSYLSSYMKGLGVCVNAIRSMVAKVGTCHELQKKGQLGGIGRETDQGEVEEVMAEKLAQELLWITTKVKDYGTVDDALVQWSFASDLASLSLTTINVRVQGFIVKISAILFRDLIGEDLKISRQVKFRLLLFWLPLFCHASNGLTYPVLTRFEKMEVESAIDEILSSLPASDQEVILTNWLQDFAIAASDWPNLQFSYDRWCQTSRKVVS</sequence>
<accession>A0A7N2L8F7</accession>
<evidence type="ECO:0000259" key="4">
    <source>
        <dbReference type="Pfam" id="PF25553"/>
    </source>
</evidence>
<dbReference type="EnsemblPlants" id="QL03p046280:mrna">
    <property type="protein sequence ID" value="QL03p046280:mrna"/>
    <property type="gene ID" value="QL03p046280"/>
</dbReference>
<dbReference type="UniPathway" id="UPA00143"/>
<dbReference type="FunCoup" id="A0A7N2L8F7">
    <property type="interactions" value="9"/>
</dbReference>
<reference evidence="5" key="2">
    <citation type="submission" date="2021-01" db="UniProtKB">
        <authorList>
            <consortium name="EnsemblPlants"/>
        </authorList>
    </citation>
    <scope>IDENTIFICATION</scope>
</reference>
<keyword evidence="6" id="KW-1185">Reference proteome</keyword>
<comment type="pathway">
    <text evidence="2">Protein modification; protein ubiquitination.</text>
</comment>
<dbReference type="PANTHER" id="PTHR31060">
    <property type="entry name" value="OSJNBA0011J08.25 PROTEIN-RELATED"/>
    <property type="match status" value="1"/>
</dbReference>
<evidence type="ECO:0000256" key="1">
    <source>
        <dbReference type="ARBA" id="ARBA00002668"/>
    </source>
</evidence>
<comment type="function">
    <text evidence="1">May act as a substrate-specific adapter of an E3 ubiquitin-protein ligase complex (CUL3-RBX1-BTB) which mediates the ubiquitination and subsequent proteasomal degradation of target proteins.</text>
</comment>
<dbReference type="InterPro" id="IPR038920">
    <property type="entry name" value="At3g05675-like"/>
</dbReference>
<dbReference type="InterPro" id="IPR058039">
    <property type="entry name" value="At3g05675-like_ankyrin"/>
</dbReference>
<protein>
    <recommendedName>
        <fullName evidence="4">At3g05675-like ankyrin-like domain-containing protein</fullName>
    </recommendedName>
</protein>
<dbReference type="InParanoid" id="A0A7N2L8F7"/>
<keyword evidence="3" id="KW-0833">Ubl conjugation pathway</keyword>
<evidence type="ECO:0000256" key="2">
    <source>
        <dbReference type="ARBA" id="ARBA00004906"/>
    </source>
</evidence>
<dbReference type="OMA" id="NFPAMEQ"/>
<organism evidence="5 6">
    <name type="scientific">Quercus lobata</name>
    <name type="common">Valley oak</name>
    <dbReference type="NCBI Taxonomy" id="97700"/>
    <lineage>
        <taxon>Eukaryota</taxon>
        <taxon>Viridiplantae</taxon>
        <taxon>Streptophyta</taxon>
        <taxon>Embryophyta</taxon>
        <taxon>Tracheophyta</taxon>
        <taxon>Spermatophyta</taxon>
        <taxon>Magnoliopsida</taxon>
        <taxon>eudicotyledons</taxon>
        <taxon>Gunneridae</taxon>
        <taxon>Pentapetalae</taxon>
        <taxon>rosids</taxon>
        <taxon>fabids</taxon>
        <taxon>Fagales</taxon>
        <taxon>Fagaceae</taxon>
        <taxon>Quercus</taxon>
    </lineage>
</organism>
<evidence type="ECO:0000313" key="6">
    <source>
        <dbReference type="Proteomes" id="UP000594261"/>
    </source>
</evidence>
<dbReference type="GO" id="GO:0016567">
    <property type="term" value="P:protein ubiquitination"/>
    <property type="evidence" value="ECO:0007669"/>
    <property type="project" value="UniProtKB-UniPathway"/>
</dbReference>
<dbReference type="Gramene" id="QL03p046280:mrna">
    <property type="protein sequence ID" value="QL03p046280:mrna"/>
    <property type="gene ID" value="QL03p046280"/>
</dbReference>
<feature type="domain" description="At3g05675-like ankyrin-like" evidence="4">
    <location>
        <begin position="103"/>
        <end position="295"/>
    </location>
</feature>
<dbReference type="Proteomes" id="UP000594261">
    <property type="component" value="Chromosome 3"/>
</dbReference>
<reference evidence="5 6" key="1">
    <citation type="journal article" date="2016" name="G3 (Bethesda)">
        <title>First Draft Assembly and Annotation of the Genome of a California Endemic Oak Quercus lobata Nee (Fagaceae).</title>
        <authorList>
            <person name="Sork V.L."/>
            <person name="Fitz-Gibbon S.T."/>
            <person name="Puiu D."/>
            <person name="Crepeau M."/>
            <person name="Gugger P.F."/>
            <person name="Sherman R."/>
            <person name="Stevens K."/>
            <person name="Langley C.H."/>
            <person name="Pellegrini M."/>
            <person name="Salzberg S.L."/>
        </authorList>
    </citation>
    <scope>NUCLEOTIDE SEQUENCE [LARGE SCALE GENOMIC DNA]</scope>
    <source>
        <strain evidence="5 6">cv. SW786</strain>
    </source>
</reference>
<dbReference type="Pfam" id="PF25553">
    <property type="entry name" value="BTB-POZ_ANK-like"/>
    <property type="match status" value="1"/>
</dbReference>
<dbReference type="EMBL" id="LRBV02000003">
    <property type="status" value="NOT_ANNOTATED_CDS"/>
    <property type="molecule type" value="Genomic_DNA"/>
</dbReference>
<proteinExistence type="predicted"/>
<dbReference type="PANTHER" id="PTHR31060:SF31">
    <property type="entry name" value="BTB_POZ DOMAIN PROTEIN"/>
    <property type="match status" value="1"/>
</dbReference>
<evidence type="ECO:0000256" key="3">
    <source>
        <dbReference type="ARBA" id="ARBA00022786"/>
    </source>
</evidence>
<dbReference type="AlphaFoldDB" id="A0A7N2L8F7"/>